<dbReference type="Gene3D" id="3.90.550.10">
    <property type="entry name" value="Spore Coat Polysaccharide Biosynthesis Protein SpsA, Chain A"/>
    <property type="match status" value="1"/>
</dbReference>
<feature type="domain" description="Glycosyltransferase 2-like" evidence="1">
    <location>
        <begin position="8"/>
        <end position="161"/>
    </location>
</feature>
<dbReference type="PANTHER" id="PTHR22916:SF3">
    <property type="entry name" value="UDP-GLCNAC:BETAGAL BETA-1,3-N-ACETYLGLUCOSAMINYLTRANSFERASE-LIKE PROTEIN 1"/>
    <property type="match status" value="1"/>
</dbReference>
<dbReference type="Pfam" id="PF00535">
    <property type="entry name" value="Glycos_transf_2"/>
    <property type="match status" value="1"/>
</dbReference>
<evidence type="ECO:0000259" key="1">
    <source>
        <dbReference type="Pfam" id="PF00535"/>
    </source>
</evidence>
<dbReference type="GO" id="GO:0016758">
    <property type="term" value="F:hexosyltransferase activity"/>
    <property type="evidence" value="ECO:0007669"/>
    <property type="project" value="UniProtKB-ARBA"/>
</dbReference>
<dbReference type="Proteomes" id="UP000229401">
    <property type="component" value="Unassembled WGS sequence"/>
</dbReference>
<proteinExistence type="predicted"/>
<evidence type="ECO:0000313" key="4">
    <source>
        <dbReference type="Proteomes" id="UP000229401"/>
    </source>
</evidence>
<comment type="caution">
    <text evidence="3">The sequence shown here is derived from an EMBL/GenBank/DDBJ whole genome shotgun (WGS) entry which is preliminary data.</text>
</comment>
<reference evidence="4" key="1">
    <citation type="submission" date="2017-09" db="EMBL/GenBank/DDBJ databases">
        <title>Depth-based differentiation of microbial function through sediment-hosted aquifers and enrichment of novel symbionts in the deep terrestrial subsurface.</title>
        <authorList>
            <person name="Probst A.J."/>
            <person name="Ladd B."/>
            <person name="Jarett J.K."/>
            <person name="Geller-Mcgrath D.E."/>
            <person name="Sieber C.M.K."/>
            <person name="Emerson J.B."/>
            <person name="Anantharaman K."/>
            <person name="Thomas B.C."/>
            <person name="Malmstrom R."/>
            <person name="Stieglmeier M."/>
            <person name="Klingl A."/>
            <person name="Woyke T."/>
            <person name="Ryan C.M."/>
            <person name="Banfield J.F."/>
        </authorList>
    </citation>
    <scope>NUCLEOTIDE SEQUENCE [LARGE SCALE GENOMIC DNA]</scope>
</reference>
<dbReference type="InterPro" id="IPR049625">
    <property type="entry name" value="Glyco_transf_61_cat"/>
</dbReference>
<dbReference type="InterPro" id="IPR001173">
    <property type="entry name" value="Glyco_trans_2-like"/>
</dbReference>
<dbReference type="AlphaFoldDB" id="A0A2M7QGV6"/>
<dbReference type="InterPro" id="IPR029044">
    <property type="entry name" value="Nucleotide-diphossugar_trans"/>
</dbReference>
<evidence type="ECO:0000313" key="3">
    <source>
        <dbReference type="EMBL" id="PIY71573.1"/>
    </source>
</evidence>
<name>A0A2M7QGV6_9BACT</name>
<gene>
    <name evidence="3" type="ORF">COY87_05480</name>
</gene>
<accession>A0A2M7QGV6</accession>
<evidence type="ECO:0000259" key="2">
    <source>
        <dbReference type="Pfam" id="PF04577"/>
    </source>
</evidence>
<dbReference type="Pfam" id="PF04577">
    <property type="entry name" value="Glyco_transf_61"/>
    <property type="match status" value="1"/>
</dbReference>
<organism evidence="3 4">
    <name type="scientific">Candidatus Roizmanbacteria bacterium CG_4_10_14_0_8_um_filter_33_9</name>
    <dbReference type="NCBI Taxonomy" id="1974826"/>
    <lineage>
        <taxon>Bacteria</taxon>
        <taxon>Candidatus Roizmaniibacteriota</taxon>
    </lineage>
</organism>
<feature type="domain" description="Glycosyltransferase 61 catalytic" evidence="2">
    <location>
        <begin position="548"/>
        <end position="732"/>
    </location>
</feature>
<protein>
    <submittedName>
        <fullName evidence="3">Uncharacterized protein</fullName>
    </submittedName>
</protein>
<dbReference type="PANTHER" id="PTHR22916">
    <property type="entry name" value="GLYCOSYLTRANSFERASE"/>
    <property type="match status" value="1"/>
</dbReference>
<dbReference type="EMBL" id="PFLI01000186">
    <property type="protein sequence ID" value="PIY71573.1"/>
    <property type="molecule type" value="Genomic_DNA"/>
</dbReference>
<sequence>MNMKPKISVLIPTYNSSDFIQETIDSVLKQTFQNFEIIITDDGSTDNTIDQIKTIKDPRITLYKFNQNRGISAALNNCIVKSQGEYIATVGSDDIFCKYKLSKQIDYLEKNSSIGASFTLAELIDDKGKPYHNYSHLYDSFIFQENKQRHEWLHFFFSHTNVLCASSLVIRKNCQDDIGLYDERLLQMQDFDMWIRLCMKYEINILQETLTKYRIRHNNGNISSHTLENQVRLKFEHKEILKNFLNIYSRTELNAIFPGVFKDTNDDVRIRTYLIARQALAVESNIHQLFGIELLYELLKDKNIKELLNKQFNFTINNLYQIAGRNDVFDLSNFHKITSSKFFQLWQILKHTEKIQDLSIVELLKKIKYGFFILISSVFNMLINTSFAIRLYKLTPLICSSEQRIQHWFYDTCIDPSIHDIQYYNLKSIKQHIKEKDLPYRCLYPSIKQKVYPPHYYGESKKEPITVSLPEIYVSTLKNVNIIGGNNIILSNTTALLEEISYFPFSRLDLRSHIVIQHSQKNLVIDCIKDATIIKRGIMFCGTASYNYYHWLIEFLPEYHLIEKLKLSKYPLLVDEEVLNTPQLKQSLDIINSLKLPVIPIKKNHKYLVQELVYPSQMSWTAINIRPYLNLKSTDSFTSVAALQYLQDKLNLKKITSKKRKIYIARNGSLNRRFNETEIINLLQKYNYEIVNPELLTFSDQVELFSQTKVIVAASGGGLTNLIFTPKGAKIICLMNTKVDFSSFSNLAEILEKEMIFLEGTIDKKDQTPYYYQKGFQVNIQKLEEILKRIELVD</sequence>
<dbReference type="SUPFAM" id="SSF53448">
    <property type="entry name" value="Nucleotide-diphospho-sugar transferases"/>
    <property type="match status" value="1"/>
</dbReference>